<sequence length="238" mass="26324">MRGSQQAIGSQVAEIGSMVQGLAQPRPSPLDSTAGDVQLVRKSSVPSPEPFHGDMRACRGFLLQTTFVFNQQPRTFASDSSRIAYLTGLLHGCALDGAQAWFTQNPLDTVSFGQYLEAFRRAFDHPTYSQDAVQKLLRLRQGSASAAEHSIDFHILAAESGWEERALQGVFLSCLSEELKDKLAVLEEAKTLEDLIALTIRLDTQMQERRRERNYRFPAPQPRPPALARSGTFSRGSG</sequence>
<keyword evidence="4" id="KW-1185">Reference proteome</keyword>
<dbReference type="PANTHER" id="PTHR15503:SF36">
    <property type="entry name" value="RETROTRANSPOSON GAG-LIKE PROTEIN 5"/>
    <property type="match status" value="1"/>
</dbReference>
<evidence type="ECO:0000313" key="3">
    <source>
        <dbReference type="EMBL" id="KAK9513177.1"/>
    </source>
</evidence>
<dbReference type="Pfam" id="PF19259">
    <property type="entry name" value="Ty3_capsid"/>
    <property type="match status" value="1"/>
</dbReference>
<comment type="caution">
    <text evidence="3">The sequence shown here is derived from an EMBL/GenBank/DDBJ whole genome shotgun (WGS) entry which is preliminary data.</text>
</comment>
<evidence type="ECO:0000256" key="1">
    <source>
        <dbReference type="SAM" id="MobiDB-lite"/>
    </source>
</evidence>
<dbReference type="PANTHER" id="PTHR15503">
    <property type="entry name" value="LDOC1 RELATED"/>
    <property type="match status" value="1"/>
</dbReference>
<dbReference type="InterPro" id="IPR032567">
    <property type="entry name" value="RTL1-rel"/>
</dbReference>
<name>A0AAW1DU19_ZOAVI</name>
<dbReference type="EMBL" id="JBCEZU010000597">
    <property type="protein sequence ID" value="KAK9513177.1"/>
    <property type="molecule type" value="Genomic_DNA"/>
</dbReference>
<evidence type="ECO:0000259" key="2">
    <source>
        <dbReference type="Pfam" id="PF19259"/>
    </source>
</evidence>
<accession>A0AAW1DU19</accession>
<evidence type="ECO:0000313" key="4">
    <source>
        <dbReference type="Proteomes" id="UP001488805"/>
    </source>
</evidence>
<protein>
    <recommendedName>
        <fullName evidence="2">Ty3 transposon capsid-like protein domain-containing protein</fullName>
    </recommendedName>
</protein>
<organism evidence="3 4">
    <name type="scientific">Zoarces viviparus</name>
    <name type="common">Viviparous eelpout</name>
    <name type="synonym">Blennius viviparus</name>
    <dbReference type="NCBI Taxonomy" id="48416"/>
    <lineage>
        <taxon>Eukaryota</taxon>
        <taxon>Metazoa</taxon>
        <taxon>Chordata</taxon>
        <taxon>Craniata</taxon>
        <taxon>Vertebrata</taxon>
        <taxon>Euteleostomi</taxon>
        <taxon>Actinopterygii</taxon>
        <taxon>Neopterygii</taxon>
        <taxon>Teleostei</taxon>
        <taxon>Neoteleostei</taxon>
        <taxon>Acanthomorphata</taxon>
        <taxon>Eupercaria</taxon>
        <taxon>Perciformes</taxon>
        <taxon>Cottioidei</taxon>
        <taxon>Zoarcales</taxon>
        <taxon>Zoarcidae</taxon>
        <taxon>Zoarcinae</taxon>
        <taxon>Zoarces</taxon>
    </lineage>
</organism>
<dbReference type="AlphaFoldDB" id="A0AAW1DU19"/>
<feature type="region of interest" description="Disordered" evidence="1">
    <location>
        <begin position="209"/>
        <end position="238"/>
    </location>
</feature>
<feature type="domain" description="Ty3 transposon capsid-like protein" evidence="2">
    <location>
        <begin position="74"/>
        <end position="206"/>
    </location>
</feature>
<dbReference type="InterPro" id="IPR045358">
    <property type="entry name" value="Ty3_capsid"/>
</dbReference>
<reference evidence="3 4" key="1">
    <citation type="journal article" date="2024" name="Genome Biol. Evol.">
        <title>Chromosome-level genome assembly of the viviparous eelpout Zoarces viviparus.</title>
        <authorList>
            <person name="Fuhrmann N."/>
            <person name="Brasseur M.V."/>
            <person name="Bakowski C.E."/>
            <person name="Podsiadlowski L."/>
            <person name="Prost S."/>
            <person name="Krehenwinkel H."/>
            <person name="Mayer C."/>
        </authorList>
    </citation>
    <scope>NUCLEOTIDE SEQUENCE [LARGE SCALE GENOMIC DNA]</scope>
    <source>
        <strain evidence="3">NO-MEL_2022_Ind0_liver</strain>
    </source>
</reference>
<gene>
    <name evidence="3" type="ORF">VZT92_026735</name>
</gene>
<dbReference type="Proteomes" id="UP001488805">
    <property type="component" value="Unassembled WGS sequence"/>
</dbReference>
<proteinExistence type="predicted"/>